<dbReference type="Proteomes" id="UP000504844">
    <property type="component" value="Chromosome"/>
</dbReference>
<comment type="function">
    <text evidence="14">Fluoride-specific ion channel. Important for reducing fluoride concentration in the cell, thus reducing its toxicity.</text>
</comment>
<evidence type="ECO:0000256" key="2">
    <source>
        <dbReference type="ARBA" id="ARBA00022448"/>
    </source>
</evidence>
<keyword evidence="10 14" id="KW-0472">Membrane</keyword>
<evidence type="ECO:0000256" key="1">
    <source>
        <dbReference type="ARBA" id="ARBA00004651"/>
    </source>
</evidence>
<comment type="subcellular location">
    <subcellularLocation>
        <location evidence="1 14">Cell membrane</location>
        <topology evidence="1 14">Multi-pass membrane protein</topology>
    </subcellularLocation>
</comment>
<sequence length="123" mass="13168">MWVGLGGGLGSLARWRVGLWFGERYHGVFPWGTLLINVSGAFVIAYLSILFSIDWRERFGTPLNAGVLTGALGGFTTFSSMQLDAAKLTDSGRGKMAVVYLLLSVFAGLVAAILGAWLALLSR</sequence>
<keyword evidence="5 14" id="KW-0812">Transmembrane</keyword>
<evidence type="ECO:0000256" key="7">
    <source>
        <dbReference type="ARBA" id="ARBA00022989"/>
    </source>
</evidence>
<comment type="similarity">
    <text evidence="12 14">Belongs to the fluoride channel Fluc/FEX (TC 1.A.43) family.</text>
</comment>
<evidence type="ECO:0000256" key="10">
    <source>
        <dbReference type="ARBA" id="ARBA00023136"/>
    </source>
</evidence>
<evidence type="ECO:0000256" key="8">
    <source>
        <dbReference type="ARBA" id="ARBA00023053"/>
    </source>
</evidence>
<keyword evidence="7 14" id="KW-1133">Transmembrane helix</keyword>
<feature type="binding site" evidence="14">
    <location>
        <position position="73"/>
    </location>
    <ligand>
        <name>Na(+)</name>
        <dbReference type="ChEBI" id="CHEBI:29101"/>
        <note>structural</note>
    </ligand>
</feature>
<keyword evidence="6 14" id="KW-0479">Metal-binding</keyword>
<dbReference type="AlphaFoldDB" id="A0A6M8SU42"/>
<dbReference type="PANTHER" id="PTHR28259:SF18">
    <property type="entry name" value="FLUORIDE-SPECIFIC ION CHANNEL FLUC"/>
    <property type="match status" value="1"/>
</dbReference>
<dbReference type="KEGG" id="dee:HQN60_11675"/>
<keyword evidence="9 14" id="KW-0406">Ion transport</keyword>
<dbReference type="Pfam" id="PF02537">
    <property type="entry name" value="CRCB"/>
    <property type="match status" value="1"/>
</dbReference>
<keyword evidence="4" id="KW-0997">Cell inner membrane</keyword>
<dbReference type="GO" id="GO:0046872">
    <property type="term" value="F:metal ion binding"/>
    <property type="evidence" value="ECO:0007669"/>
    <property type="project" value="UniProtKB-KW"/>
</dbReference>
<evidence type="ECO:0000256" key="13">
    <source>
        <dbReference type="ARBA" id="ARBA00035585"/>
    </source>
</evidence>
<gene>
    <name evidence="14" type="primary">fluC</name>
    <name evidence="14" type="synonym">crcB</name>
    <name evidence="15" type="ORF">HQN60_11675</name>
</gene>
<evidence type="ECO:0000256" key="9">
    <source>
        <dbReference type="ARBA" id="ARBA00023065"/>
    </source>
</evidence>
<keyword evidence="11 14" id="KW-0407">Ion channel</keyword>
<evidence type="ECO:0000256" key="14">
    <source>
        <dbReference type="HAMAP-Rule" id="MF_00454"/>
    </source>
</evidence>
<feature type="binding site" evidence="14">
    <location>
        <position position="76"/>
    </location>
    <ligand>
        <name>Na(+)</name>
        <dbReference type="ChEBI" id="CHEBI:29101"/>
        <note>structural</note>
    </ligand>
</feature>
<dbReference type="EMBL" id="CP054143">
    <property type="protein sequence ID" value="QKJ68201.1"/>
    <property type="molecule type" value="Genomic_DNA"/>
</dbReference>
<feature type="transmembrane region" description="Helical" evidence="14">
    <location>
        <begin position="63"/>
        <end position="83"/>
    </location>
</feature>
<dbReference type="InterPro" id="IPR003691">
    <property type="entry name" value="FluC"/>
</dbReference>
<evidence type="ECO:0000313" key="15">
    <source>
        <dbReference type="EMBL" id="QKJ68201.1"/>
    </source>
</evidence>
<accession>A0A6M8SU42</accession>
<feature type="transmembrane region" description="Helical" evidence="14">
    <location>
        <begin position="98"/>
        <end position="121"/>
    </location>
</feature>
<name>A0A6M8SU42_9NEIS</name>
<dbReference type="HAMAP" id="MF_00454">
    <property type="entry name" value="FluC"/>
    <property type="match status" value="1"/>
</dbReference>
<dbReference type="GO" id="GO:0140114">
    <property type="term" value="P:cellular detoxification of fluoride"/>
    <property type="evidence" value="ECO:0007669"/>
    <property type="project" value="UniProtKB-UniRule"/>
</dbReference>
<protein>
    <recommendedName>
        <fullName evidence="14">Fluoride-specific ion channel FluC</fullName>
    </recommendedName>
</protein>
<evidence type="ECO:0000313" key="16">
    <source>
        <dbReference type="Proteomes" id="UP000504844"/>
    </source>
</evidence>
<evidence type="ECO:0000256" key="12">
    <source>
        <dbReference type="ARBA" id="ARBA00035120"/>
    </source>
</evidence>
<keyword evidence="16" id="KW-1185">Reference proteome</keyword>
<comment type="activity regulation">
    <text evidence="14">Na(+) is not transported, but it plays an essential structural role and its presence is essential for fluoride channel function.</text>
</comment>
<evidence type="ECO:0000256" key="11">
    <source>
        <dbReference type="ARBA" id="ARBA00023303"/>
    </source>
</evidence>
<dbReference type="GO" id="GO:0062054">
    <property type="term" value="F:fluoride channel activity"/>
    <property type="evidence" value="ECO:0007669"/>
    <property type="project" value="UniProtKB-UniRule"/>
</dbReference>
<reference evidence="15 16" key="1">
    <citation type="submission" date="2020-05" db="EMBL/GenBank/DDBJ databases">
        <title>Complete genome sequence of Deefgea sp. D17.</title>
        <authorList>
            <person name="Bae J.-W."/>
            <person name="Han J.E."/>
        </authorList>
    </citation>
    <scope>NUCLEOTIDE SEQUENCE [LARGE SCALE GENOMIC DNA]</scope>
    <source>
        <strain evidence="15 16">D17</strain>
    </source>
</reference>
<keyword evidence="2 14" id="KW-0813">Transport</keyword>
<keyword evidence="8 14" id="KW-0915">Sodium</keyword>
<evidence type="ECO:0000256" key="4">
    <source>
        <dbReference type="ARBA" id="ARBA00022519"/>
    </source>
</evidence>
<evidence type="ECO:0000256" key="3">
    <source>
        <dbReference type="ARBA" id="ARBA00022475"/>
    </source>
</evidence>
<organism evidence="15 16">
    <name type="scientific">Deefgea piscis</name>
    <dbReference type="NCBI Taxonomy" id="2739061"/>
    <lineage>
        <taxon>Bacteria</taxon>
        <taxon>Pseudomonadati</taxon>
        <taxon>Pseudomonadota</taxon>
        <taxon>Betaproteobacteria</taxon>
        <taxon>Neisseriales</taxon>
        <taxon>Chitinibacteraceae</taxon>
        <taxon>Deefgea</taxon>
    </lineage>
</organism>
<dbReference type="PANTHER" id="PTHR28259">
    <property type="entry name" value="FLUORIDE EXPORT PROTEIN 1-RELATED"/>
    <property type="match status" value="1"/>
</dbReference>
<keyword evidence="3 14" id="KW-1003">Cell membrane</keyword>
<comment type="catalytic activity">
    <reaction evidence="13">
        <text>fluoride(in) = fluoride(out)</text>
        <dbReference type="Rhea" id="RHEA:76159"/>
        <dbReference type="ChEBI" id="CHEBI:17051"/>
    </reaction>
    <physiologicalReaction direction="left-to-right" evidence="13">
        <dbReference type="Rhea" id="RHEA:76160"/>
    </physiologicalReaction>
</comment>
<evidence type="ECO:0000256" key="5">
    <source>
        <dbReference type="ARBA" id="ARBA00022692"/>
    </source>
</evidence>
<evidence type="ECO:0000256" key="6">
    <source>
        <dbReference type="ARBA" id="ARBA00022723"/>
    </source>
</evidence>
<dbReference type="GO" id="GO:0005886">
    <property type="term" value="C:plasma membrane"/>
    <property type="evidence" value="ECO:0007669"/>
    <property type="project" value="UniProtKB-SubCell"/>
</dbReference>
<feature type="transmembrane region" description="Helical" evidence="14">
    <location>
        <begin position="28"/>
        <end position="51"/>
    </location>
</feature>
<proteinExistence type="inferred from homology"/>